<proteinExistence type="predicted"/>
<name>A0ABQ7B5S8_BRACR</name>
<gene>
    <name evidence="2" type="ORF">DY000_02038844</name>
</gene>
<reference evidence="2 3" key="1">
    <citation type="journal article" date="2020" name="BMC Genomics">
        <title>Intraspecific diversification of the crop wild relative Brassica cretica Lam. using demographic model selection.</title>
        <authorList>
            <person name="Kioukis A."/>
            <person name="Michalopoulou V.A."/>
            <person name="Briers L."/>
            <person name="Pirintsos S."/>
            <person name="Studholme D.J."/>
            <person name="Pavlidis P."/>
            <person name="Sarris P.F."/>
        </authorList>
    </citation>
    <scope>NUCLEOTIDE SEQUENCE [LARGE SCALE GENOMIC DNA]</scope>
    <source>
        <strain evidence="3">cv. PFS-1207/04</strain>
    </source>
</reference>
<evidence type="ECO:0000313" key="2">
    <source>
        <dbReference type="EMBL" id="KAF3527520.1"/>
    </source>
</evidence>
<comment type="caution">
    <text evidence="2">The sequence shown here is derived from an EMBL/GenBank/DDBJ whole genome shotgun (WGS) entry which is preliminary data.</text>
</comment>
<keyword evidence="3" id="KW-1185">Reference proteome</keyword>
<evidence type="ECO:0000313" key="3">
    <source>
        <dbReference type="Proteomes" id="UP000266723"/>
    </source>
</evidence>
<organism evidence="2 3">
    <name type="scientific">Brassica cretica</name>
    <name type="common">Mustard</name>
    <dbReference type="NCBI Taxonomy" id="69181"/>
    <lineage>
        <taxon>Eukaryota</taxon>
        <taxon>Viridiplantae</taxon>
        <taxon>Streptophyta</taxon>
        <taxon>Embryophyta</taxon>
        <taxon>Tracheophyta</taxon>
        <taxon>Spermatophyta</taxon>
        <taxon>Magnoliopsida</taxon>
        <taxon>eudicotyledons</taxon>
        <taxon>Gunneridae</taxon>
        <taxon>Pentapetalae</taxon>
        <taxon>rosids</taxon>
        <taxon>malvids</taxon>
        <taxon>Brassicales</taxon>
        <taxon>Brassicaceae</taxon>
        <taxon>Brassiceae</taxon>
        <taxon>Brassica</taxon>
    </lineage>
</organism>
<accession>A0ABQ7B5S8</accession>
<dbReference type="Proteomes" id="UP000266723">
    <property type="component" value="Unassembled WGS sequence"/>
</dbReference>
<sequence length="234" mass="26281">MSPSFLSSRPSAVTHRHFLVCPLCRHRFLSPSHGCPPAAIPRIIDATLDVVVFHPSRRRRLSHPSPRRWIYYARSDCFVFNDKSDLSLTHFEGFSALSDELCASPSPLCDSLFPSTIDMLSGEYWIRDISQPHMSSLQVADVVKALTLPIRWSRCSLQSRRHHLISINTLSPALGRCNSAGAPHPNRMHSNGRRVDASPKRSAPCGLAPNGLFLFGPFQYEFGLQVFLRSLVQY</sequence>
<feature type="region of interest" description="Disordered" evidence="1">
    <location>
        <begin position="181"/>
        <end position="201"/>
    </location>
</feature>
<evidence type="ECO:0000256" key="1">
    <source>
        <dbReference type="SAM" id="MobiDB-lite"/>
    </source>
</evidence>
<dbReference type="EMBL" id="QGKV02001507">
    <property type="protein sequence ID" value="KAF3527520.1"/>
    <property type="molecule type" value="Genomic_DNA"/>
</dbReference>
<protein>
    <submittedName>
        <fullName evidence="2">Uncharacterized protein</fullName>
    </submittedName>
</protein>